<keyword evidence="3" id="KW-1185">Reference proteome</keyword>
<evidence type="ECO:0000256" key="1">
    <source>
        <dbReference type="SAM" id="SignalP"/>
    </source>
</evidence>
<accession>A0ABV3SPQ7</accession>
<evidence type="ECO:0000313" key="2">
    <source>
        <dbReference type="EMBL" id="MEX0408778.1"/>
    </source>
</evidence>
<proteinExistence type="predicted"/>
<organism evidence="2 3">
    <name type="scientific">Aquibium pacificus</name>
    <dbReference type="NCBI Taxonomy" id="3153579"/>
    <lineage>
        <taxon>Bacteria</taxon>
        <taxon>Pseudomonadati</taxon>
        <taxon>Pseudomonadota</taxon>
        <taxon>Alphaproteobacteria</taxon>
        <taxon>Hyphomicrobiales</taxon>
        <taxon>Phyllobacteriaceae</taxon>
        <taxon>Aquibium</taxon>
    </lineage>
</organism>
<dbReference type="Pfam" id="PF06035">
    <property type="entry name" value="Peptidase_C93"/>
    <property type="match status" value="1"/>
</dbReference>
<dbReference type="InterPro" id="IPR010319">
    <property type="entry name" value="Transglutaminase-like_Cys_pept"/>
</dbReference>
<sequence length="218" mass="24298">MIRFLMVAVALGVSCVAASANALHFNPTQPALVRNMQTFGATTMPVGYYEYCRRYAKLCDRDPDGASVQLTKPRWREIVSINAEVNAAVAPLTDMQIYGVEERWEYPTTVGDCEDYALLKRKRLNEIGYPLGALLMTVARDSKGGGHAVLTVVTDMGDFILDNIEQKVLLWRDTEIYYLKRQSQRDLNRWVSLVNEDDLLASSGKSQAPSTAAASVNR</sequence>
<feature type="chain" id="PRO_5046671911" evidence="1">
    <location>
        <begin position="23"/>
        <end position="218"/>
    </location>
</feature>
<comment type="caution">
    <text evidence="2">The sequence shown here is derived from an EMBL/GenBank/DDBJ whole genome shotgun (WGS) entry which is preliminary data.</text>
</comment>
<dbReference type="PANTHER" id="PTHR39327:SF1">
    <property type="entry name" value="BLR5470 PROTEIN"/>
    <property type="match status" value="1"/>
</dbReference>
<keyword evidence="1" id="KW-0732">Signal</keyword>
<dbReference type="RefSeq" id="WP_367956635.1">
    <property type="nucleotide sequence ID" value="NZ_JBDPGJ010000006.1"/>
</dbReference>
<name>A0ABV3SPQ7_9HYPH</name>
<dbReference type="EMBL" id="JBDPGJ010000006">
    <property type="protein sequence ID" value="MEX0408778.1"/>
    <property type="molecule type" value="Genomic_DNA"/>
</dbReference>
<dbReference type="Proteomes" id="UP001556692">
    <property type="component" value="Unassembled WGS sequence"/>
</dbReference>
<reference evidence="2 3" key="1">
    <citation type="submission" date="2024-05" db="EMBL/GenBank/DDBJ databases">
        <authorList>
            <person name="Jiang F."/>
        </authorList>
    </citation>
    <scope>NUCLEOTIDE SEQUENCE [LARGE SCALE GENOMIC DNA]</scope>
    <source>
        <strain evidence="2 3">LZ166</strain>
    </source>
</reference>
<dbReference type="Gene3D" id="3.10.620.30">
    <property type="match status" value="1"/>
</dbReference>
<dbReference type="PROSITE" id="PS51257">
    <property type="entry name" value="PROKAR_LIPOPROTEIN"/>
    <property type="match status" value="1"/>
</dbReference>
<dbReference type="PANTHER" id="PTHR39327">
    <property type="match status" value="1"/>
</dbReference>
<feature type="signal peptide" evidence="1">
    <location>
        <begin position="1"/>
        <end position="22"/>
    </location>
</feature>
<gene>
    <name evidence="2" type="ORF">ABGN05_24345</name>
</gene>
<evidence type="ECO:0000313" key="3">
    <source>
        <dbReference type="Proteomes" id="UP001556692"/>
    </source>
</evidence>
<protein>
    <submittedName>
        <fullName evidence="2">Transglutaminase-like cysteine peptidase</fullName>
    </submittedName>
</protein>